<sequence length="719" mass="82314">MVAFNIGEGSFRPGNEFRAKNDAFNILIGSKQLLGKQLDDQVKEKDDGDYDNGITITSSTDDNKPQIDETKESQEYLAEYGYGFWARFLTAYPVRLLDGKNAPQYFISRLTSNSNYGNIAMGGRTLAIWLGQGFYQFTTCDKKTNNPNVMQNIDFQNDIEGVCQGLMVYSVKSLLDTEDDFHNHISKTIIPVHDLDGQYQHELVEDTISRKVNENPIYDELGGGAQSFPYEYAISGWFRWEKTQQEVWHNFFEVQISKPSTDKFLGDRTLSFWISTAQGGILHFPTYTYTNMNGAGDPNLGGNIFHRDRHLEWFFKKGFVGVKFTGGIETIEYNNVNHYYTPYFYRFIGKDKQNPGFNGKIGYVSFVLGSGTFRKTPFFKHLKDIVGFEKGQSTLVIKRDQKKRQPITDETGQQQFPSAYNQNSPQMVEEFRSEVSFTEYGYGFWAKFLTAYPVKLPNGKNASWYFMARLTQHEYYENIRMGNRILTIFQGQGYYHFATINIQTDDPVIRNINYPADIEGIWTHFYFSYSNTGKAVAIVKFGELDPVLAEFPVKHPDLKYLKFIFGGKDQNIYPGFNGQFTQVFYSTSVGAFIDSVDSYNKFLADKTSPLKGGKVSLSTTRIIDSQIDRQVNSDPFKTTVETIFPKEYAFFGWFKWTRPTTLSPWHNLFRVQINTPSTDNDLGDRTLAGWVGNGGIIYLATYSYRNMNGDGLNNLPQEA</sequence>
<protein>
    <submittedName>
        <fullName evidence="2">Uncharacterized protein</fullName>
    </submittedName>
</protein>
<feature type="region of interest" description="Disordered" evidence="1">
    <location>
        <begin position="400"/>
        <end position="419"/>
    </location>
</feature>
<dbReference type="EMBL" id="CAJJDO010000181">
    <property type="protein sequence ID" value="CAD8213556.1"/>
    <property type="molecule type" value="Genomic_DNA"/>
</dbReference>
<dbReference type="InterPro" id="IPR026306">
    <property type="entry name" value="RSBN1/Dpy-2/CEP530"/>
</dbReference>
<evidence type="ECO:0000313" key="3">
    <source>
        <dbReference type="Proteomes" id="UP000689195"/>
    </source>
</evidence>
<dbReference type="OrthoDB" id="326948at2759"/>
<comment type="caution">
    <text evidence="2">The sequence shown here is derived from an EMBL/GenBank/DDBJ whole genome shotgun (WGS) entry which is preliminary data.</text>
</comment>
<dbReference type="AlphaFoldDB" id="A0A8S1YGC9"/>
<dbReference type="PANTHER" id="PTHR13354:SF11">
    <property type="entry name" value="LYSINE-SPECIFIC DEMETHYLASE 9"/>
    <property type="match status" value="1"/>
</dbReference>
<dbReference type="GO" id="GO:0005634">
    <property type="term" value="C:nucleus"/>
    <property type="evidence" value="ECO:0007669"/>
    <property type="project" value="InterPro"/>
</dbReference>
<feature type="region of interest" description="Disordered" evidence="1">
    <location>
        <begin position="42"/>
        <end position="67"/>
    </location>
</feature>
<organism evidence="2 3">
    <name type="scientific">Paramecium pentaurelia</name>
    <dbReference type="NCBI Taxonomy" id="43138"/>
    <lineage>
        <taxon>Eukaryota</taxon>
        <taxon>Sar</taxon>
        <taxon>Alveolata</taxon>
        <taxon>Ciliophora</taxon>
        <taxon>Intramacronucleata</taxon>
        <taxon>Oligohymenophorea</taxon>
        <taxon>Peniculida</taxon>
        <taxon>Parameciidae</taxon>
        <taxon>Paramecium</taxon>
    </lineage>
</organism>
<name>A0A8S1YGC9_9CILI</name>
<dbReference type="PANTHER" id="PTHR13354">
    <property type="entry name" value="ROUND SPERMATID BASIC PROTEIN 1"/>
    <property type="match status" value="1"/>
</dbReference>
<reference evidence="2" key="1">
    <citation type="submission" date="2021-01" db="EMBL/GenBank/DDBJ databases">
        <authorList>
            <consortium name="Genoscope - CEA"/>
            <person name="William W."/>
        </authorList>
    </citation>
    <scope>NUCLEOTIDE SEQUENCE</scope>
</reference>
<accession>A0A8S1YGC9</accession>
<gene>
    <name evidence="2" type="ORF">PPENT_87.1.T1810002</name>
</gene>
<keyword evidence="3" id="KW-1185">Reference proteome</keyword>
<evidence type="ECO:0000313" key="2">
    <source>
        <dbReference type="EMBL" id="CAD8213556.1"/>
    </source>
</evidence>
<dbReference type="Proteomes" id="UP000689195">
    <property type="component" value="Unassembled WGS sequence"/>
</dbReference>
<evidence type="ECO:0000256" key="1">
    <source>
        <dbReference type="SAM" id="MobiDB-lite"/>
    </source>
</evidence>
<proteinExistence type="predicted"/>
<feature type="compositionally biased region" description="Polar residues" evidence="1">
    <location>
        <begin position="408"/>
        <end position="419"/>
    </location>
</feature>